<name>A0AAE0LXN0_9PEZI</name>
<dbReference type="EMBL" id="JAUEPN010000001">
    <property type="protein sequence ID" value="KAK3301368.1"/>
    <property type="molecule type" value="Genomic_DNA"/>
</dbReference>
<organism evidence="2 3">
    <name type="scientific">Chaetomium fimeti</name>
    <dbReference type="NCBI Taxonomy" id="1854472"/>
    <lineage>
        <taxon>Eukaryota</taxon>
        <taxon>Fungi</taxon>
        <taxon>Dikarya</taxon>
        <taxon>Ascomycota</taxon>
        <taxon>Pezizomycotina</taxon>
        <taxon>Sordariomycetes</taxon>
        <taxon>Sordariomycetidae</taxon>
        <taxon>Sordariales</taxon>
        <taxon>Chaetomiaceae</taxon>
        <taxon>Chaetomium</taxon>
    </lineage>
</organism>
<reference evidence="2" key="2">
    <citation type="submission" date="2023-06" db="EMBL/GenBank/DDBJ databases">
        <authorList>
            <consortium name="Lawrence Berkeley National Laboratory"/>
            <person name="Haridas S."/>
            <person name="Hensen N."/>
            <person name="Bonometti L."/>
            <person name="Westerberg I."/>
            <person name="Brannstrom I.O."/>
            <person name="Guillou S."/>
            <person name="Cros-Aarteil S."/>
            <person name="Calhoun S."/>
            <person name="Kuo A."/>
            <person name="Mondo S."/>
            <person name="Pangilinan J."/>
            <person name="Riley R."/>
            <person name="Labutti K."/>
            <person name="Andreopoulos B."/>
            <person name="Lipzen A."/>
            <person name="Chen C."/>
            <person name="Yanf M."/>
            <person name="Daum C."/>
            <person name="Ng V."/>
            <person name="Clum A."/>
            <person name="Steindorff A."/>
            <person name="Ohm R."/>
            <person name="Martin F."/>
            <person name="Silar P."/>
            <person name="Natvig D."/>
            <person name="Lalanne C."/>
            <person name="Gautier V."/>
            <person name="Ament-Velasquez S.L."/>
            <person name="Kruys A."/>
            <person name="Hutchinson M.I."/>
            <person name="Powell A.J."/>
            <person name="Barry K."/>
            <person name="Miller A.N."/>
            <person name="Grigoriev I.V."/>
            <person name="Debuchy R."/>
            <person name="Gladieux P."/>
            <person name="Thoren M.H."/>
            <person name="Johannesson H."/>
        </authorList>
    </citation>
    <scope>NUCLEOTIDE SEQUENCE</scope>
    <source>
        <strain evidence="2">CBS 168.71</strain>
    </source>
</reference>
<dbReference type="Proteomes" id="UP001278766">
    <property type="component" value="Unassembled WGS sequence"/>
</dbReference>
<protein>
    <submittedName>
        <fullName evidence="2">Uncharacterized protein</fullName>
    </submittedName>
</protein>
<gene>
    <name evidence="2" type="ORF">B0H64DRAFT_383327</name>
</gene>
<feature type="transmembrane region" description="Helical" evidence="1">
    <location>
        <begin position="48"/>
        <end position="67"/>
    </location>
</feature>
<reference evidence="2" key="1">
    <citation type="journal article" date="2023" name="Mol. Phylogenet. Evol.">
        <title>Genome-scale phylogeny and comparative genomics of the fungal order Sordariales.</title>
        <authorList>
            <person name="Hensen N."/>
            <person name="Bonometti L."/>
            <person name="Westerberg I."/>
            <person name="Brannstrom I.O."/>
            <person name="Guillou S."/>
            <person name="Cros-Aarteil S."/>
            <person name="Calhoun S."/>
            <person name="Haridas S."/>
            <person name="Kuo A."/>
            <person name="Mondo S."/>
            <person name="Pangilinan J."/>
            <person name="Riley R."/>
            <person name="LaButti K."/>
            <person name="Andreopoulos B."/>
            <person name="Lipzen A."/>
            <person name="Chen C."/>
            <person name="Yan M."/>
            <person name="Daum C."/>
            <person name="Ng V."/>
            <person name="Clum A."/>
            <person name="Steindorff A."/>
            <person name="Ohm R.A."/>
            <person name="Martin F."/>
            <person name="Silar P."/>
            <person name="Natvig D.O."/>
            <person name="Lalanne C."/>
            <person name="Gautier V."/>
            <person name="Ament-Velasquez S.L."/>
            <person name="Kruys A."/>
            <person name="Hutchinson M.I."/>
            <person name="Powell A.J."/>
            <person name="Barry K."/>
            <person name="Miller A.N."/>
            <person name="Grigoriev I.V."/>
            <person name="Debuchy R."/>
            <person name="Gladieux P."/>
            <person name="Hiltunen Thoren M."/>
            <person name="Johannesson H."/>
        </authorList>
    </citation>
    <scope>NUCLEOTIDE SEQUENCE</scope>
    <source>
        <strain evidence="2">CBS 168.71</strain>
    </source>
</reference>
<comment type="caution">
    <text evidence="2">The sequence shown here is derived from an EMBL/GenBank/DDBJ whole genome shotgun (WGS) entry which is preliminary data.</text>
</comment>
<feature type="transmembrane region" description="Helical" evidence="1">
    <location>
        <begin position="12"/>
        <end position="28"/>
    </location>
</feature>
<accession>A0AAE0LXN0</accession>
<dbReference type="AlphaFoldDB" id="A0AAE0LXN0"/>
<keyword evidence="1" id="KW-1133">Transmembrane helix</keyword>
<evidence type="ECO:0000256" key="1">
    <source>
        <dbReference type="SAM" id="Phobius"/>
    </source>
</evidence>
<sequence>MRDGNHDCARVWLVAIFSFLSSFLETTVKGEGWRAGSALSSWVGACRMFSYTSLSLCMVCVVLFGLGRADTMAVWCS</sequence>
<evidence type="ECO:0000313" key="3">
    <source>
        <dbReference type="Proteomes" id="UP001278766"/>
    </source>
</evidence>
<dbReference type="GeneID" id="87839893"/>
<keyword evidence="3" id="KW-1185">Reference proteome</keyword>
<dbReference type="RefSeq" id="XP_062664882.1">
    <property type="nucleotide sequence ID" value="XM_062802945.1"/>
</dbReference>
<keyword evidence="1" id="KW-0812">Transmembrane</keyword>
<proteinExistence type="predicted"/>
<evidence type="ECO:0000313" key="2">
    <source>
        <dbReference type="EMBL" id="KAK3301368.1"/>
    </source>
</evidence>
<keyword evidence="1" id="KW-0472">Membrane</keyword>